<dbReference type="AlphaFoldDB" id="A0A126T2I4"/>
<evidence type="ECO:0000256" key="7">
    <source>
        <dbReference type="ARBA" id="ARBA00023136"/>
    </source>
</evidence>
<dbReference type="InterPro" id="IPR038076">
    <property type="entry name" value="MgtE_N_sf"/>
</dbReference>
<dbReference type="GO" id="GO:0015095">
    <property type="term" value="F:magnesium ion transmembrane transporter activity"/>
    <property type="evidence" value="ECO:0007669"/>
    <property type="project" value="UniProtKB-UniRule"/>
</dbReference>
<dbReference type="InterPro" id="IPR000644">
    <property type="entry name" value="CBS_dom"/>
</dbReference>
<dbReference type="PANTHER" id="PTHR43773">
    <property type="entry name" value="MAGNESIUM TRANSPORTER MGTE"/>
    <property type="match status" value="1"/>
</dbReference>
<comment type="subunit">
    <text evidence="9">Homodimer.</text>
</comment>
<comment type="subcellular location">
    <subcellularLocation>
        <location evidence="9">Cell membrane</location>
        <topology evidence="9">Multi-pass membrane protein</topology>
    </subcellularLocation>
    <subcellularLocation>
        <location evidence="1">Membrane</location>
        <topology evidence="1">Multi-pass membrane protein</topology>
    </subcellularLocation>
</comment>
<evidence type="ECO:0000256" key="9">
    <source>
        <dbReference type="RuleBase" id="RU362011"/>
    </source>
</evidence>
<keyword evidence="6 9" id="KW-1133">Transmembrane helix</keyword>
<evidence type="ECO:0000256" key="5">
    <source>
        <dbReference type="ARBA" id="ARBA00022842"/>
    </source>
</evidence>
<dbReference type="InterPro" id="IPR006667">
    <property type="entry name" value="SLC41_membr_dom"/>
</dbReference>
<dbReference type="PROSITE" id="PS51371">
    <property type="entry name" value="CBS"/>
    <property type="match status" value="2"/>
</dbReference>
<comment type="similarity">
    <text evidence="2 9">Belongs to the SLC41A transporter family.</text>
</comment>
<evidence type="ECO:0000256" key="2">
    <source>
        <dbReference type="ARBA" id="ARBA00009749"/>
    </source>
</evidence>
<keyword evidence="7 9" id="KW-0472">Membrane</keyword>
<evidence type="ECO:0000259" key="10">
    <source>
        <dbReference type="PROSITE" id="PS51371"/>
    </source>
</evidence>
<keyword evidence="3 9" id="KW-0813">Transport</keyword>
<dbReference type="Proteomes" id="UP000030512">
    <property type="component" value="Chromosome"/>
</dbReference>
<keyword evidence="5 9" id="KW-0460">Magnesium</keyword>
<feature type="transmembrane region" description="Helical" evidence="9">
    <location>
        <begin position="289"/>
        <end position="309"/>
    </location>
</feature>
<dbReference type="InterPro" id="IPR006668">
    <property type="entry name" value="Mg_transptr_MgtE_intracell_dom"/>
</dbReference>
<name>A0A126T2I4_9GAMM</name>
<gene>
    <name evidence="11" type="ORF">JT25_007195</name>
</gene>
<reference evidence="11 12" key="1">
    <citation type="journal article" date="2015" name="Environ. Microbiol.">
        <title>Methane oxidation coupled to nitrate reduction under hypoxia by the Gammaproteobacterium Methylomonas denitrificans, sp. nov. type strain FJG1.</title>
        <authorList>
            <person name="Kits K.D."/>
            <person name="Klotz M.G."/>
            <person name="Stein L.Y."/>
        </authorList>
    </citation>
    <scope>NUCLEOTIDE SEQUENCE [LARGE SCALE GENOMIC DNA]</scope>
    <source>
        <strain evidence="11 12">FJG1</strain>
    </source>
</reference>
<dbReference type="Pfam" id="PF01769">
    <property type="entry name" value="MgtE"/>
    <property type="match status" value="1"/>
</dbReference>
<evidence type="ECO:0000313" key="12">
    <source>
        <dbReference type="Proteomes" id="UP000030512"/>
    </source>
</evidence>
<dbReference type="GO" id="GO:0046872">
    <property type="term" value="F:metal ion binding"/>
    <property type="evidence" value="ECO:0007669"/>
    <property type="project" value="UniProtKB-KW"/>
</dbReference>
<keyword evidence="9" id="KW-1003">Cell membrane</keyword>
<feature type="transmembrane region" description="Helical" evidence="9">
    <location>
        <begin position="392"/>
        <end position="416"/>
    </location>
</feature>
<evidence type="ECO:0000256" key="4">
    <source>
        <dbReference type="ARBA" id="ARBA00022692"/>
    </source>
</evidence>
<keyword evidence="4 9" id="KW-0812">Transmembrane</keyword>
<dbReference type="CDD" id="cd04606">
    <property type="entry name" value="CBS_pair_Mg_transporter"/>
    <property type="match status" value="1"/>
</dbReference>
<feature type="transmembrane region" description="Helical" evidence="9">
    <location>
        <begin position="366"/>
        <end position="385"/>
    </location>
</feature>
<dbReference type="InterPro" id="IPR036739">
    <property type="entry name" value="SLC41_membr_dom_sf"/>
</dbReference>
<feature type="domain" description="CBS" evidence="10">
    <location>
        <begin position="143"/>
        <end position="205"/>
    </location>
</feature>
<evidence type="ECO:0000313" key="11">
    <source>
        <dbReference type="EMBL" id="AMK76279.1"/>
    </source>
</evidence>
<dbReference type="GO" id="GO:0005886">
    <property type="term" value="C:plasma membrane"/>
    <property type="evidence" value="ECO:0007669"/>
    <property type="project" value="UniProtKB-SubCell"/>
</dbReference>
<evidence type="ECO:0000256" key="8">
    <source>
        <dbReference type="PROSITE-ProRule" id="PRU00703"/>
    </source>
</evidence>
<dbReference type="Gene3D" id="3.10.580.10">
    <property type="entry name" value="CBS-domain"/>
    <property type="match status" value="1"/>
</dbReference>
<accession>A0A126T2I4</accession>
<keyword evidence="9" id="KW-0479">Metal-binding</keyword>
<feature type="domain" description="CBS" evidence="10">
    <location>
        <begin position="207"/>
        <end position="265"/>
    </location>
</feature>
<evidence type="ECO:0000256" key="1">
    <source>
        <dbReference type="ARBA" id="ARBA00004141"/>
    </source>
</evidence>
<comment type="function">
    <text evidence="9">Acts as a magnesium transporter.</text>
</comment>
<dbReference type="SMART" id="SM00924">
    <property type="entry name" value="MgtE_N"/>
    <property type="match status" value="1"/>
</dbReference>
<keyword evidence="12" id="KW-1185">Reference proteome</keyword>
<dbReference type="EMBL" id="CP014476">
    <property type="protein sequence ID" value="AMK76279.1"/>
    <property type="molecule type" value="Genomic_DNA"/>
</dbReference>
<dbReference type="InterPro" id="IPR006669">
    <property type="entry name" value="MgtE_transporter"/>
</dbReference>
<dbReference type="SUPFAM" id="SSF158791">
    <property type="entry name" value="MgtE N-terminal domain-like"/>
    <property type="match status" value="1"/>
</dbReference>
<dbReference type="STRING" id="1538553.JT25_007195"/>
<dbReference type="InterPro" id="IPR046342">
    <property type="entry name" value="CBS_dom_sf"/>
</dbReference>
<dbReference type="Pfam" id="PF00571">
    <property type="entry name" value="CBS"/>
    <property type="match status" value="1"/>
</dbReference>
<feature type="transmembrane region" description="Helical" evidence="9">
    <location>
        <begin position="428"/>
        <end position="451"/>
    </location>
</feature>
<dbReference type="Gene3D" id="1.25.60.10">
    <property type="entry name" value="MgtE N-terminal domain-like"/>
    <property type="match status" value="1"/>
</dbReference>
<keyword evidence="8" id="KW-0129">CBS domain</keyword>
<sequence length="452" mass="48570">MTSPAKLENTEHLLDRATEVLAKDSLIEIRNLVRSLYPAEAAHILESLEPEQRAKLWAVVPPSVIGEILVEVNVEVGSSLLKITDRKDLIAATESMGADGMVDLLHVLPEPLLSQVMESIGVHNRNRIEKALSYDEHTVGGLMSDDVLTIRADVTLDVVTRYLRLRGNMPTATDSLIVVDRKDQFQGLLPINQLLTHDPHTKVESIMDARSSGIPYNMSSRDVAGLFERRKLLSAPVLADDGKVLGRITIDDVVGLIREEANHSLMSMAGLSEEQDMFAPVFSSAKRRALWLGVNLLTAFLAASVIDLFEATIQQIVALAVLMPIVASMGGIAGSQTLTLVVRGLALRQVTTSNAMSLLFKEVSVGLLNGLVWAAVVAVVAGLWFHNPHIGLLLGVAMLINLVCAALSGVAIPVLLDKIGVDPALAGGVLLTTVTDVVGFMAFLGLATLFLL</sequence>
<dbReference type="NCBIfam" id="TIGR00400">
    <property type="entry name" value="mgtE"/>
    <property type="match status" value="1"/>
</dbReference>
<evidence type="ECO:0000256" key="6">
    <source>
        <dbReference type="ARBA" id="ARBA00022989"/>
    </source>
</evidence>
<dbReference type="KEGG" id="mdn:JT25_007195"/>
<evidence type="ECO:0000256" key="3">
    <source>
        <dbReference type="ARBA" id="ARBA00022448"/>
    </source>
</evidence>
<dbReference type="PANTHER" id="PTHR43773:SF1">
    <property type="entry name" value="MAGNESIUM TRANSPORTER MGTE"/>
    <property type="match status" value="1"/>
</dbReference>
<feature type="transmembrane region" description="Helical" evidence="9">
    <location>
        <begin position="316"/>
        <end position="346"/>
    </location>
</feature>
<proteinExistence type="inferred from homology"/>
<dbReference type="SUPFAM" id="SSF161093">
    <property type="entry name" value="MgtE membrane domain-like"/>
    <property type="match status" value="1"/>
</dbReference>
<dbReference type="Pfam" id="PF03448">
    <property type="entry name" value="MgtE_N"/>
    <property type="match status" value="1"/>
</dbReference>
<dbReference type="OrthoDB" id="9790355at2"/>
<dbReference type="RefSeq" id="WP_036272896.1">
    <property type="nucleotide sequence ID" value="NZ_CP014476.1"/>
</dbReference>
<organism evidence="11 12">
    <name type="scientific">Methylomonas denitrificans</name>
    <dbReference type="NCBI Taxonomy" id="1538553"/>
    <lineage>
        <taxon>Bacteria</taxon>
        <taxon>Pseudomonadati</taxon>
        <taxon>Pseudomonadota</taxon>
        <taxon>Gammaproteobacteria</taxon>
        <taxon>Methylococcales</taxon>
        <taxon>Methylococcaceae</taxon>
        <taxon>Methylomonas</taxon>
    </lineage>
</organism>
<dbReference type="SUPFAM" id="SSF54631">
    <property type="entry name" value="CBS-domain pair"/>
    <property type="match status" value="1"/>
</dbReference>
<dbReference type="Gene3D" id="1.10.357.20">
    <property type="entry name" value="SLC41 divalent cation transporters, integral membrane domain"/>
    <property type="match status" value="1"/>
</dbReference>
<protein>
    <recommendedName>
        <fullName evidence="9">Magnesium transporter MgtE</fullName>
    </recommendedName>
</protein>